<dbReference type="Proteomes" id="UP000197007">
    <property type="component" value="Chromosome"/>
</dbReference>
<organism evidence="1 2">
    <name type="scientific">Capnocytophaga endodontalis</name>
    <dbReference type="NCBI Taxonomy" id="2708117"/>
    <lineage>
        <taxon>Bacteria</taxon>
        <taxon>Pseudomonadati</taxon>
        <taxon>Bacteroidota</taxon>
        <taxon>Flavobacteriia</taxon>
        <taxon>Flavobacteriales</taxon>
        <taxon>Flavobacteriaceae</taxon>
        <taxon>Capnocytophaga</taxon>
    </lineage>
</organism>
<dbReference type="RefSeq" id="WP_088595103.1">
    <property type="nucleotide sequence ID" value="NZ_CP022022.1"/>
</dbReference>
<protein>
    <submittedName>
        <fullName evidence="1">Uncharacterized protein</fullName>
    </submittedName>
</protein>
<gene>
    <name evidence="1" type="ORF">CBG49_14845</name>
</gene>
<reference evidence="2" key="1">
    <citation type="submission" date="2017-06" db="EMBL/GenBank/DDBJ databases">
        <title>Complete genome sequence of Capnocytophaga sp. KCOM 1579 (=ChDC OS43) isolated from a human refractory periapical abscess lesion.</title>
        <authorList>
            <person name="Kook J.-K."/>
            <person name="Park S.-N."/>
            <person name="Lim Y.K."/>
            <person name="Roh H."/>
        </authorList>
    </citation>
    <scope>NUCLEOTIDE SEQUENCE [LARGE SCALE GENOMIC DNA]</scope>
    <source>
        <strain evidence="2">ChDC OS43</strain>
    </source>
</reference>
<dbReference type="KEGG" id="capn:CBG49_14845"/>
<dbReference type="EMBL" id="CP022022">
    <property type="protein sequence ID" value="ASF44270.1"/>
    <property type="molecule type" value="Genomic_DNA"/>
</dbReference>
<name>A0A1Z4BSQ7_9FLAO</name>
<accession>A0A1Z4BSQ7</accession>
<keyword evidence="2" id="KW-1185">Reference proteome</keyword>
<proteinExistence type="predicted"/>
<evidence type="ECO:0000313" key="1">
    <source>
        <dbReference type="EMBL" id="ASF44270.1"/>
    </source>
</evidence>
<dbReference type="AlphaFoldDB" id="A0A1Z4BSQ7"/>
<evidence type="ECO:0000313" key="2">
    <source>
        <dbReference type="Proteomes" id="UP000197007"/>
    </source>
</evidence>
<sequence length="132" mass="15054">MKKYKEIAVKGKYIVVLYDNNAVEVYVKQKVTIAILHKIAGENGLKFHQDTAVENGIEWFAKKILDTLGDPNAIVGGEDCLYINKNNTLICGNRYAGTVKEALRKIAEEFEIDYQDTWNTQQFGRKIINELK</sequence>